<comment type="caution">
    <text evidence="1">The sequence shown here is derived from an EMBL/GenBank/DDBJ whole genome shotgun (WGS) entry which is preliminary data.</text>
</comment>
<gene>
    <name evidence="1" type="ORF">HPB50_006119</name>
</gene>
<evidence type="ECO:0000313" key="1">
    <source>
        <dbReference type="EMBL" id="KAH6942480.1"/>
    </source>
</evidence>
<name>A0ACB7T6J9_HYAAI</name>
<proteinExistence type="predicted"/>
<organism evidence="1 2">
    <name type="scientific">Hyalomma asiaticum</name>
    <name type="common">Tick</name>
    <dbReference type="NCBI Taxonomy" id="266040"/>
    <lineage>
        <taxon>Eukaryota</taxon>
        <taxon>Metazoa</taxon>
        <taxon>Ecdysozoa</taxon>
        <taxon>Arthropoda</taxon>
        <taxon>Chelicerata</taxon>
        <taxon>Arachnida</taxon>
        <taxon>Acari</taxon>
        <taxon>Parasitiformes</taxon>
        <taxon>Ixodida</taxon>
        <taxon>Ixodoidea</taxon>
        <taxon>Ixodidae</taxon>
        <taxon>Hyalomminae</taxon>
        <taxon>Hyalomma</taxon>
    </lineage>
</organism>
<sequence>MTAVKTINTSQSTISAAIRKWHLIVIGVVVATLTLRKAFSTPEEPQVGPHREWSVLSESSRTEKSDRRCVGRSNQLAYVDCHPDPEPSPVACWERGCCWIPDRQMAAPQCALPLGTNRYVLTSTAKTMDAWTANLTLLKNASAPLPMSESTTVAVTFIAFAYEFARLRIHDARQTEFETPVPPVPQGDEVPIISYNSTAHSNIVSVSPNRFPTYQVATFRVSGGVLDFFIFFGATPAEVTAQYTRFIKKSGMDDPLSLAVLRDIGGGVLRCRSGPGFEQRLVDLTHPAADHEWTRMFEAFHLFEKFNSADVMRNECMSSSPPHRFERMNRRRPTLATQWLEAFRCPSGTGNVTVCPEHARRFPYDVCGTAQLHLSAYSDVRNAYGYLMARMAHRVIARKFGAYPTLATSNDMFPGIGKWNVFWNLTRDEGAGSLTTAILDIQLYSMLGLPYFMSSLCRVEDVTNKLTYNVCSLWLSLAAFLPVTQRVKISSKWDIMQTCKTNVHLVNADIQLYSMLGLPYFMSSLCRVEDVTNKLTYNVCSLWLSLAAFLPVTQRVKISSKWDVSEDACAMDK</sequence>
<accession>A0ACB7T6J9</accession>
<dbReference type="EMBL" id="CM023490">
    <property type="protein sequence ID" value="KAH6942480.1"/>
    <property type="molecule type" value="Genomic_DNA"/>
</dbReference>
<dbReference type="Proteomes" id="UP000821845">
    <property type="component" value="Chromosome 10"/>
</dbReference>
<evidence type="ECO:0000313" key="2">
    <source>
        <dbReference type="Proteomes" id="UP000821845"/>
    </source>
</evidence>
<keyword evidence="2" id="KW-1185">Reference proteome</keyword>
<reference evidence="1" key="1">
    <citation type="submission" date="2020-05" db="EMBL/GenBank/DDBJ databases">
        <title>Large-scale comparative analyses of tick genomes elucidate their genetic diversity and vector capacities.</title>
        <authorList>
            <person name="Jia N."/>
            <person name="Wang J."/>
            <person name="Shi W."/>
            <person name="Du L."/>
            <person name="Sun Y."/>
            <person name="Zhan W."/>
            <person name="Jiang J."/>
            <person name="Wang Q."/>
            <person name="Zhang B."/>
            <person name="Ji P."/>
            <person name="Sakyi L.B."/>
            <person name="Cui X."/>
            <person name="Yuan T."/>
            <person name="Jiang B."/>
            <person name="Yang W."/>
            <person name="Lam T.T.-Y."/>
            <person name="Chang Q."/>
            <person name="Ding S."/>
            <person name="Wang X."/>
            <person name="Zhu J."/>
            <person name="Ruan X."/>
            <person name="Zhao L."/>
            <person name="Wei J."/>
            <person name="Que T."/>
            <person name="Du C."/>
            <person name="Cheng J."/>
            <person name="Dai P."/>
            <person name="Han X."/>
            <person name="Huang E."/>
            <person name="Gao Y."/>
            <person name="Liu J."/>
            <person name="Shao H."/>
            <person name="Ye R."/>
            <person name="Li L."/>
            <person name="Wei W."/>
            <person name="Wang X."/>
            <person name="Wang C."/>
            <person name="Yang T."/>
            <person name="Huo Q."/>
            <person name="Li W."/>
            <person name="Guo W."/>
            <person name="Chen H."/>
            <person name="Zhou L."/>
            <person name="Ni X."/>
            <person name="Tian J."/>
            <person name="Zhou Y."/>
            <person name="Sheng Y."/>
            <person name="Liu T."/>
            <person name="Pan Y."/>
            <person name="Xia L."/>
            <person name="Li J."/>
            <person name="Zhao F."/>
            <person name="Cao W."/>
        </authorList>
    </citation>
    <scope>NUCLEOTIDE SEQUENCE</scope>
    <source>
        <strain evidence="1">Hyas-2018</strain>
    </source>
</reference>
<protein>
    <submittedName>
        <fullName evidence="1">Uncharacterized protein</fullName>
    </submittedName>
</protein>